<dbReference type="RefSeq" id="WP_134456636.1">
    <property type="nucleotide sequence ID" value="NZ_JBHMFL010000169.1"/>
</dbReference>
<dbReference type="GO" id="GO:0006313">
    <property type="term" value="P:DNA transposition"/>
    <property type="evidence" value="ECO:0007669"/>
    <property type="project" value="InterPro"/>
</dbReference>
<protein>
    <submittedName>
        <fullName evidence="2">IS66 family insertion sequence element accessory protein TnpB</fullName>
    </submittedName>
</protein>
<reference evidence="2 3" key="1">
    <citation type="submission" date="2019-03" db="EMBL/GenBank/DDBJ databases">
        <title>Complete Genome Sequence of Paraburkholderia dipogonis ICMP 19430T, a Nitrogen-fixing Symbiont of the South African Invasive Legume Dipogon lignosus in New Zealand.</title>
        <authorList>
            <person name="De Meyer S.E."/>
        </authorList>
    </citation>
    <scope>NUCLEOTIDE SEQUENCE [LARGE SCALE GENOMIC DNA]</scope>
    <source>
        <strain evidence="2 3">ICMP 19430</strain>
    </source>
</reference>
<name>A0A4Y8N576_9BURK</name>
<sequence>MNENRDLRSRLVVGQKRDGRREFNEDAVRELVALCLKPGVSIARAAMDHDVNPNQLRRWITRYQHQILHDSREPDPMVIDGVSIDVPAPTVRGPSNASTLPVFVPVISAPVSPSTPSTPVASIALALHVRLPNGVELDFGETGVEEITTIIEVLGRLACSGSTKV</sequence>
<dbReference type="EMBL" id="SNVI01000002">
    <property type="protein sequence ID" value="TFE39982.1"/>
    <property type="molecule type" value="Genomic_DNA"/>
</dbReference>
<dbReference type="InterPro" id="IPR009057">
    <property type="entry name" value="Homeodomain-like_sf"/>
</dbReference>
<dbReference type="EMBL" id="SNVI01000001">
    <property type="protein sequence ID" value="TFE44811.1"/>
    <property type="molecule type" value="Genomic_DNA"/>
</dbReference>
<comment type="caution">
    <text evidence="2">The sequence shown here is derived from an EMBL/GenBank/DDBJ whole genome shotgun (WGS) entry which is preliminary data.</text>
</comment>
<dbReference type="Proteomes" id="UP000297385">
    <property type="component" value="Unassembled WGS sequence"/>
</dbReference>
<organism evidence="2 3">
    <name type="scientific">Paraburkholderia dipogonis</name>
    <dbReference type="NCBI Taxonomy" id="1211383"/>
    <lineage>
        <taxon>Bacteria</taxon>
        <taxon>Pseudomonadati</taxon>
        <taxon>Pseudomonadota</taxon>
        <taxon>Betaproteobacteria</taxon>
        <taxon>Burkholderiales</taxon>
        <taxon>Burkholderiaceae</taxon>
        <taxon>Paraburkholderia</taxon>
    </lineage>
</organism>
<dbReference type="Pfam" id="PF01527">
    <property type="entry name" value="HTH_Tnp_1"/>
    <property type="match status" value="1"/>
</dbReference>
<accession>A0A4Y8N576</accession>
<proteinExistence type="predicted"/>
<dbReference type="GO" id="GO:0003677">
    <property type="term" value="F:DNA binding"/>
    <property type="evidence" value="ECO:0007669"/>
    <property type="project" value="InterPro"/>
</dbReference>
<evidence type="ECO:0000313" key="3">
    <source>
        <dbReference type="Proteomes" id="UP000297385"/>
    </source>
</evidence>
<gene>
    <name evidence="2" type="ORF">E2553_07120</name>
    <name evidence="1" type="ORF">E2553_24635</name>
</gene>
<evidence type="ECO:0000313" key="1">
    <source>
        <dbReference type="EMBL" id="TFE39982.1"/>
    </source>
</evidence>
<evidence type="ECO:0000313" key="2">
    <source>
        <dbReference type="EMBL" id="TFE44811.1"/>
    </source>
</evidence>
<dbReference type="SUPFAM" id="SSF46689">
    <property type="entry name" value="Homeodomain-like"/>
    <property type="match status" value="1"/>
</dbReference>
<dbReference type="InterPro" id="IPR002514">
    <property type="entry name" value="Transposase_8"/>
</dbReference>
<dbReference type="GO" id="GO:0004803">
    <property type="term" value="F:transposase activity"/>
    <property type="evidence" value="ECO:0007669"/>
    <property type="project" value="InterPro"/>
</dbReference>
<dbReference type="AlphaFoldDB" id="A0A4Y8N576"/>